<dbReference type="InterPro" id="IPR002711">
    <property type="entry name" value="HNH"/>
</dbReference>
<dbReference type="Proteomes" id="UP000424805">
    <property type="component" value="Unassembled WGS sequence"/>
</dbReference>
<reference evidence="2 3" key="1">
    <citation type="journal article" date="2019" name="Nat. Med.">
        <title>A library of human gut bacterial isolates paired with longitudinal multiomics data enables mechanistic microbiome research.</title>
        <authorList>
            <person name="Poyet M."/>
            <person name="Groussin M."/>
            <person name="Gibbons S.M."/>
            <person name="Avila-Pacheco J."/>
            <person name="Jiang X."/>
            <person name="Kearney S.M."/>
            <person name="Perrotta A.R."/>
            <person name="Berdy B."/>
            <person name="Zhao S."/>
            <person name="Lieberman T.D."/>
            <person name="Swanson P.K."/>
            <person name="Smith M."/>
            <person name="Roesemann S."/>
            <person name="Alexander J.E."/>
            <person name="Rich S.A."/>
            <person name="Livny J."/>
            <person name="Vlamakis H."/>
            <person name="Clish C."/>
            <person name="Bullock K."/>
            <person name="Deik A."/>
            <person name="Scott J."/>
            <person name="Pierce K.A."/>
            <person name="Xavier R.J."/>
            <person name="Alm E.J."/>
        </authorList>
    </citation>
    <scope>NUCLEOTIDE SEQUENCE [LARGE SCALE GENOMIC DNA]</scope>
    <source>
        <strain evidence="2 3">BIOML-A15</strain>
    </source>
</reference>
<dbReference type="SMART" id="SM00507">
    <property type="entry name" value="HNHc"/>
    <property type="match status" value="1"/>
</dbReference>
<dbReference type="Pfam" id="PF01844">
    <property type="entry name" value="HNH"/>
    <property type="match status" value="1"/>
</dbReference>
<feature type="domain" description="HNH nuclease" evidence="1">
    <location>
        <begin position="17"/>
        <end position="79"/>
    </location>
</feature>
<dbReference type="GO" id="GO:0008270">
    <property type="term" value="F:zinc ion binding"/>
    <property type="evidence" value="ECO:0007669"/>
    <property type="project" value="InterPro"/>
</dbReference>
<dbReference type="GO" id="GO:0004519">
    <property type="term" value="F:endonuclease activity"/>
    <property type="evidence" value="ECO:0007669"/>
    <property type="project" value="UniProtKB-KW"/>
</dbReference>
<dbReference type="EMBL" id="VWFP01000011">
    <property type="protein sequence ID" value="KAA4626735.1"/>
    <property type="molecule type" value="Genomic_DNA"/>
</dbReference>
<dbReference type="Gene3D" id="1.10.30.50">
    <property type="match status" value="1"/>
</dbReference>
<dbReference type="AlphaFoldDB" id="A0A7J4XXT1"/>
<name>A0A7J4XXT1_BACOV</name>
<keyword evidence="2" id="KW-0255">Endonuclease</keyword>
<dbReference type="InterPro" id="IPR003615">
    <property type="entry name" value="HNH_nuc"/>
</dbReference>
<keyword evidence="2" id="KW-0378">Hydrolase</keyword>
<keyword evidence="2" id="KW-0540">Nuclease</keyword>
<evidence type="ECO:0000313" key="2">
    <source>
        <dbReference type="EMBL" id="KAA4626735.1"/>
    </source>
</evidence>
<evidence type="ECO:0000313" key="3">
    <source>
        <dbReference type="Proteomes" id="UP000424805"/>
    </source>
</evidence>
<proteinExistence type="predicted"/>
<dbReference type="CDD" id="cd00085">
    <property type="entry name" value="HNHc"/>
    <property type="match status" value="1"/>
</dbReference>
<sequence length="114" mass="13227">MSRNPHYIKMINSNKWKLLRAKKLQSNPVCEMCEANGLSTLATEVHHRIAVESVSHELGMRQLMFDYGNLESLCHSCHSDKHRRAFSHSKESVQANNKRATERFADRFLKDNND</sequence>
<accession>A0A7J4XXT1</accession>
<dbReference type="GO" id="GO:0003676">
    <property type="term" value="F:nucleic acid binding"/>
    <property type="evidence" value="ECO:0007669"/>
    <property type="project" value="InterPro"/>
</dbReference>
<protein>
    <submittedName>
        <fullName evidence="2">HNH endonuclease</fullName>
    </submittedName>
</protein>
<comment type="caution">
    <text evidence="2">The sequence shown here is derived from an EMBL/GenBank/DDBJ whole genome shotgun (WGS) entry which is preliminary data.</text>
</comment>
<organism evidence="2 3">
    <name type="scientific">Bacteroides ovatus</name>
    <dbReference type="NCBI Taxonomy" id="28116"/>
    <lineage>
        <taxon>Bacteria</taxon>
        <taxon>Pseudomonadati</taxon>
        <taxon>Bacteroidota</taxon>
        <taxon>Bacteroidia</taxon>
        <taxon>Bacteroidales</taxon>
        <taxon>Bacteroidaceae</taxon>
        <taxon>Bacteroides</taxon>
    </lineage>
</organism>
<evidence type="ECO:0000259" key="1">
    <source>
        <dbReference type="SMART" id="SM00507"/>
    </source>
</evidence>
<gene>
    <name evidence="2" type="ORF">F3B90_12675</name>
</gene>